<sequence>MSLQVNEVSTDNDASALFLACAHGHWEIVRLLLDHGADPSHVFKVGLRCSF</sequence>
<dbReference type="InterPro" id="IPR036770">
    <property type="entry name" value="Ankyrin_rpt-contain_sf"/>
</dbReference>
<evidence type="ECO:0000256" key="1">
    <source>
        <dbReference type="PROSITE-ProRule" id="PRU00023"/>
    </source>
</evidence>
<dbReference type="STRING" id="42155.A0A0R3Q7Q3"/>
<evidence type="ECO:0000313" key="2">
    <source>
        <dbReference type="EMBL" id="VDO10842.1"/>
    </source>
</evidence>
<keyword evidence="1" id="KW-0040">ANK repeat</keyword>
<dbReference type="PROSITE" id="PS50297">
    <property type="entry name" value="ANK_REP_REGION"/>
    <property type="match status" value="1"/>
</dbReference>
<dbReference type="PROSITE" id="PS50088">
    <property type="entry name" value="ANK_REPEAT"/>
    <property type="match status" value="1"/>
</dbReference>
<dbReference type="EMBL" id="UZAG01001259">
    <property type="protein sequence ID" value="VDO10842.1"/>
    <property type="molecule type" value="Genomic_DNA"/>
</dbReference>
<dbReference type="InterPro" id="IPR002110">
    <property type="entry name" value="Ankyrin_rpt"/>
</dbReference>
<gene>
    <name evidence="2" type="ORF">BTMF_LOCUS1685</name>
</gene>
<feature type="repeat" description="ANK" evidence="1">
    <location>
        <begin position="12"/>
        <end position="44"/>
    </location>
</feature>
<dbReference type="Proteomes" id="UP000280834">
    <property type="component" value="Unassembled WGS sequence"/>
</dbReference>
<evidence type="ECO:0000313" key="4">
    <source>
        <dbReference type="WBParaSite" id="BTMF_0000235701-mRNA-1"/>
    </source>
</evidence>
<organism evidence="4">
    <name type="scientific">Brugia timori</name>
    <dbReference type="NCBI Taxonomy" id="42155"/>
    <lineage>
        <taxon>Eukaryota</taxon>
        <taxon>Metazoa</taxon>
        <taxon>Ecdysozoa</taxon>
        <taxon>Nematoda</taxon>
        <taxon>Chromadorea</taxon>
        <taxon>Rhabditida</taxon>
        <taxon>Spirurina</taxon>
        <taxon>Spiruromorpha</taxon>
        <taxon>Filarioidea</taxon>
        <taxon>Onchocercidae</taxon>
        <taxon>Brugia</taxon>
    </lineage>
</organism>
<protein>
    <submittedName>
        <fullName evidence="4">ANK_REP_REGION domain-containing protein</fullName>
    </submittedName>
</protein>
<dbReference type="AlphaFoldDB" id="A0A0R3Q7Q3"/>
<dbReference type="Gene3D" id="1.25.40.20">
    <property type="entry name" value="Ankyrin repeat-containing domain"/>
    <property type="match status" value="1"/>
</dbReference>
<reference evidence="2 3" key="2">
    <citation type="submission" date="2018-11" db="EMBL/GenBank/DDBJ databases">
        <authorList>
            <consortium name="Pathogen Informatics"/>
        </authorList>
    </citation>
    <scope>NUCLEOTIDE SEQUENCE [LARGE SCALE GENOMIC DNA]</scope>
</reference>
<dbReference type="WBParaSite" id="BTMF_0000235701-mRNA-1">
    <property type="protein sequence ID" value="BTMF_0000235701-mRNA-1"/>
    <property type="gene ID" value="BTMF_0000235701"/>
</dbReference>
<dbReference type="Pfam" id="PF00023">
    <property type="entry name" value="Ank"/>
    <property type="match status" value="1"/>
</dbReference>
<name>A0A0R3Q7Q3_9BILA</name>
<keyword evidence="3" id="KW-1185">Reference proteome</keyword>
<dbReference type="SMART" id="SM00248">
    <property type="entry name" value="ANK"/>
    <property type="match status" value="1"/>
</dbReference>
<dbReference type="SUPFAM" id="SSF48403">
    <property type="entry name" value="Ankyrin repeat"/>
    <property type="match status" value="1"/>
</dbReference>
<accession>A0A0R3Q7Q3</accession>
<evidence type="ECO:0000313" key="3">
    <source>
        <dbReference type="Proteomes" id="UP000280834"/>
    </source>
</evidence>
<proteinExistence type="predicted"/>
<reference evidence="4" key="1">
    <citation type="submission" date="2017-02" db="UniProtKB">
        <authorList>
            <consortium name="WormBaseParasite"/>
        </authorList>
    </citation>
    <scope>IDENTIFICATION</scope>
</reference>